<protein>
    <submittedName>
        <fullName evidence="1">Uncharacterized protein</fullName>
    </submittedName>
</protein>
<organism evidence="1 2">
    <name type="scientific">Crotalaria pallida</name>
    <name type="common">Smooth rattlebox</name>
    <name type="synonym">Crotalaria striata</name>
    <dbReference type="NCBI Taxonomy" id="3830"/>
    <lineage>
        <taxon>Eukaryota</taxon>
        <taxon>Viridiplantae</taxon>
        <taxon>Streptophyta</taxon>
        <taxon>Embryophyta</taxon>
        <taxon>Tracheophyta</taxon>
        <taxon>Spermatophyta</taxon>
        <taxon>Magnoliopsida</taxon>
        <taxon>eudicotyledons</taxon>
        <taxon>Gunneridae</taxon>
        <taxon>Pentapetalae</taxon>
        <taxon>rosids</taxon>
        <taxon>fabids</taxon>
        <taxon>Fabales</taxon>
        <taxon>Fabaceae</taxon>
        <taxon>Papilionoideae</taxon>
        <taxon>50 kb inversion clade</taxon>
        <taxon>genistoids sensu lato</taxon>
        <taxon>core genistoids</taxon>
        <taxon>Crotalarieae</taxon>
        <taxon>Crotalaria</taxon>
    </lineage>
</organism>
<evidence type="ECO:0000313" key="1">
    <source>
        <dbReference type="EMBL" id="KAK7256805.1"/>
    </source>
</evidence>
<comment type="caution">
    <text evidence="1">The sequence shown here is derived from an EMBL/GenBank/DDBJ whole genome shotgun (WGS) entry which is preliminary data.</text>
</comment>
<reference evidence="1 2" key="1">
    <citation type="submission" date="2024-01" db="EMBL/GenBank/DDBJ databases">
        <title>The genomes of 5 underutilized Papilionoideae crops provide insights into root nodulation and disease resistanc.</title>
        <authorList>
            <person name="Yuan L."/>
        </authorList>
    </citation>
    <scope>NUCLEOTIDE SEQUENCE [LARGE SCALE GENOMIC DNA]</scope>
    <source>
        <strain evidence="1">ZHUSHIDOU_FW_LH</strain>
        <tissue evidence="1">Leaf</tissue>
    </source>
</reference>
<proteinExistence type="predicted"/>
<name>A0AAN9EI52_CROPI</name>
<sequence length="66" mass="7308">MNLEIYCCVVDGDIGVRSSFEVGSGSQCQIQADICGDGDGFVVDDLDEVEEDNEFCEDMKVNHAWR</sequence>
<accession>A0AAN9EI52</accession>
<dbReference type="EMBL" id="JAYWIO010000006">
    <property type="protein sequence ID" value="KAK7256805.1"/>
    <property type="molecule type" value="Genomic_DNA"/>
</dbReference>
<dbReference type="Proteomes" id="UP001372338">
    <property type="component" value="Unassembled WGS sequence"/>
</dbReference>
<dbReference type="AlphaFoldDB" id="A0AAN9EI52"/>
<evidence type="ECO:0000313" key="2">
    <source>
        <dbReference type="Proteomes" id="UP001372338"/>
    </source>
</evidence>
<gene>
    <name evidence="1" type="ORF">RIF29_30305</name>
</gene>
<keyword evidence="2" id="KW-1185">Reference proteome</keyword>